<feature type="transmembrane region" description="Helical" evidence="1">
    <location>
        <begin position="35"/>
        <end position="56"/>
    </location>
</feature>
<dbReference type="RefSeq" id="WP_151701144.1">
    <property type="nucleotide sequence ID" value="NZ_CP031223.1"/>
</dbReference>
<dbReference type="EMBL" id="CP031223">
    <property type="protein sequence ID" value="QFG00258.1"/>
    <property type="molecule type" value="Genomic_DNA"/>
</dbReference>
<dbReference type="AlphaFoldDB" id="A0A5J6SVE9"/>
<organism evidence="2 3">
    <name type="scientific">Psychrobacillus glaciei</name>
    <dbReference type="NCBI Taxonomy" id="2283160"/>
    <lineage>
        <taxon>Bacteria</taxon>
        <taxon>Bacillati</taxon>
        <taxon>Bacillota</taxon>
        <taxon>Bacilli</taxon>
        <taxon>Bacillales</taxon>
        <taxon>Bacillaceae</taxon>
        <taxon>Psychrobacillus</taxon>
    </lineage>
</organism>
<proteinExistence type="predicted"/>
<evidence type="ECO:0000256" key="1">
    <source>
        <dbReference type="SAM" id="Phobius"/>
    </source>
</evidence>
<feature type="transmembrane region" description="Helical" evidence="1">
    <location>
        <begin position="68"/>
        <end position="87"/>
    </location>
</feature>
<dbReference type="KEGG" id="psyo:PB01_16370"/>
<feature type="transmembrane region" description="Helical" evidence="1">
    <location>
        <begin position="197"/>
        <end position="217"/>
    </location>
</feature>
<keyword evidence="1" id="KW-0472">Membrane</keyword>
<dbReference type="NCBIfam" id="TIGR02206">
    <property type="entry name" value="intg_mem_TP0381"/>
    <property type="match status" value="1"/>
</dbReference>
<feature type="transmembrane region" description="Helical" evidence="1">
    <location>
        <begin position="94"/>
        <end position="112"/>
    </location>
</feature>
<accession>A0A5J6SVE9</accession>
<evidence type="ECO:0000313" key="2">
    <source>
        <dbReference type="EMBL" id="QFG00258.1"/>
    </source>
</evidence>
<feature type="transmembrane region" description="Helical" evidence="1">
    <location>
        <begin position="156"/>
        <end position="177"/>
    </location>
</feature>
<keyword evidence="3" id="KW-1185">Reference proteome</keyword>
<protein>
    <submittedName>
        <fullName evidence="2">TIGR02206 family membrane protein</fullName>
    </submittedName>
</protein>
<dbReference type="Proteomes" id="UP000325517">
    <property type="component" value="Chromosome"/>
</dbReference>
<gene>
    <name evidence="2" type="ORF">PB01_16370</name>
</gene>
<feature type="transmembrane region" description="Helical" evidence="1">
    <location>
        <begin position="124"/>
        <end position="144"/>
    </location>
</feature>
<feature type="transmembrane region" description="Helical" evidence="1">
    <location>
        <begin position="6"/>
        <end position="23"/>
    </location>
</feature>
<dbReference type="InterPro" id="IPR011737">
    <property type="entry name" value="CHP02206_TP0381"/>
</dbReference>
<dbReference type="Pfam" id="PF14808">
    <property type="entry name" value="TMEM164"/>
    <property type="match status" value="1"/>
</dbReference>
<reference evidence="2 3" key="1">
    <citation type="submission" date="2018-07" db="EMBL/GenBank/DDBJ databases">
        <title>Complete genome sequence of Psychrobacillus sp. PB01, isolated from iceberg, and comparative genome analysis of Psychrobacillus strains.</title>
        <authorList>
            <person name="Lee P.C."/>
        </authorList>
    </citation>
    <scope>NUCLEOTIDE SEQUENCE [LARGE SCALE GENOMIC DNA]</scope>
    <source>
        <strain evidence="2 3">PB01</strain>
    </source>
</reference>
<sequence length="234" mass="27372">MFSMPHFIAIIALCLLIILVFITKKRWSISPEKILFIERLFALSLLTMEILYHVWLYQTGRWNWSNSLPLELCSISLILTIVLLWTGNRHVYEFVFFAGIGGALQAVATPVLDLSFPHFRYFHFFYTHFGIILTALYFTWVKGYRPTLKGIIKTMVALNILLLCIFVLNILLHGNYMFLRKKPTSGSILDFLGPYPWYILSLEIVAFIIFVCLWLIFRKRSTRAEYNRSKKVAT</sequence>
<keyword evidence="1" id="KW-1133">Transmembrane helix</keyword>
<name>A0A5J6SVE9_9BACI</name>
<dbReference type="OrthoDB" id="9813172at2"/>
<evidence type="ECO:0000313" key="3">
    <source>
        <dbReference type="Proteomes" id="UP000325517"/>
    </source>
</evidence>
<keyword evidence="1" id="KW-0812">Transmembrane</keyword>